<dbReference type="SUPFAM" id="SSF51182">
    <property type="entry name" value="RmlC-like cupins"/>
    <property type="match status" value="1"/>
</dbReference>
<name>A0A8J7PH55_9BACT</name>
<dbReference type="InterPro" id="IPR014710">
    <property type="entry name" value="RmlC-like_jellyroll"/>
</dbReference>
<evidence type="ECO:0000256" key="6">
    <source>
        <dbReference type="ARBA" id="ARBA00023002"/>
    </source>
</evidence>
<dbReference type="InterPro" id="IPR046452">
    <property type="entry name" value="HgmA_N"/>
</dbReference>
<keyword evidence="5" id="KW-0223">Dioxygenase</keyword>
<proteinExistence type="inferred from homology"/>
<feature type="domain" description="Homogentisate 1,2-dioxygenase C-terminal" evidence="12">
    <location>
        <begin position="282"/>
        <end position="433"/>
    </location>
</feature>
<protein>
    <recommendedName>
        <fullName evidence="9">Homogentisate 1,2-dioxygenase</fullName>
        <ecNumber evidence="9">1.13.11.5</ecNumber>
    </recommendedName>
</protein>
<dbReference type="GO" id="GO:0006572">
    <property type="term" value="P:L-tyrosine catabolic process"/>
    <property type="evidence" value="ECO:0007669"/>
    <property type="project" value="UniProtKB-UniRule"/>
</dbReference>
<dbReference type="AlphaFoldDB" id="A0A8J7PH55"/>
<keyword evidence="3 11" id="KW-0479">Metal-binding</keyword>
<dbReference type="PANTHER" id="PTHR11056:SF0">
    <property type="entry name" value="HOMOGENTISATE 1,2-DIOXYGENASE"/>
    <property type="match status" value="1"/>
</dbReference>
<evidence type="ECO:0000256" key="7">
    <source>
        <dbReference type="ARBA" id="ARBA00023004"/>
    </source>
</evidence>
<evidence type="ECO:0000256" key="8">
    <source>
        <dbReference type="ARBA" id="ARBA00023232"/>
    </source>
</evidence>
<dbReference type="EMBL" id="JAFLCK010000007">
    <property type="protein sequence ID" value="MBN8660078.1"/>
    <property type="molecule type" value="Genomic_DNA"/>
</dbReference>
<dbReference type="GO" id="GO:0006559">
    <property type="term" value="P:L-phenylalanine catabolic process"/>
    <property type="evidence" value="ECO:0007669"/>
    <property type="project" value="UniProtKB-UniRule"/>
</dbReference>
<dbReference type="InterPro" id="IPR046451">
    <property type="entry name" value="HgmA_C"/>
</dbReference>
<dbReference type="NCBIfam" id="TIGR01015">
    <property type="entry name" value="hmgA"/>
    <property type="match status" value="1"/>
</dbReference>
<sequence length="439" mass="49119">MTNCKVQSKHKYLSGFGNHMVSEALEGALPQGQNSPQAVNYGLYAEQLSGSSFVMPRHENLRSWLYRIRPSVLHGGFKRIDNGLLRHRPFVEEEATPEQLRWDAIDFSERKEDFIESLKTIAGNGDHGSCRGAAIHIYTANKSMEDSFFYNSDGDFLVVPERNSLVIDTEFGAMDLAPGEIAVLPRGIKMQVRLENGPARGYILENYGAPFRLPGLGPIGANGLANPRDFLAPCASYANQEGDFRLINKFSGNLFEAELKHNPLDVVAWHGNYFPYKYDLSLFNVINTVSYDHPDPSIFTVLTSPSEIPGTANIDFVIFPPRWMVAEKTFRPPYYHRNVMSEYMGLIHGVYDAKEQGFVPGGASLHNCMTAHGPDRDTFNKASTCDLGPVYQGNTLAFMFESSLVFTPTSFAMSTKHRQTDYLSCWQGLPVNFKLPTRS</sequence>
<evidence type="ECO:0000313" key="14">
    <source>
        <dbReference type="EMBL" id="MBN8660078.1"/>
    </source>
</evidence>
<dbReference type="PANTHER" id="PTHR11056">
    <property type="entry name" value="HOMOGENTISATE 1,2-DIOXYGENASE"/>
    <property type="match status" value="1"/>
</dbReference>
<evidence type="ECO:0000259" key="12">
    <source>
        <dbReference type="Pfam" id="PF04209"/>
    </source>
</evidence>
<comment type="similarity">
    <text evidence="2">Belongs to the homogentisate dioxygenase family.</text>
</comment>
<dbReference type="Gene3D" id="2.60.120.10">
    <property type="entry name" value="Jelly Rolls"/>
    <property type="match status" value="1"/>
</dbReference>
<feature type="binding site" evidence="11">
    <location>
        <position position="336"/>
    </location>
    <ligand>
        <name>Fe cation</name>
        <dbReference type="ChEBI" id="CHEBI:24875"/>
    </ligand>
</feature>
<dbReference type="CDD" id="cd07000">
    <property type="entry name" value="cupin_HGO_N"/>
    <property type="match status" value="1"/>
</dbReference>
<feature type="domain" description="Homogentisate 1,2-dioxygenase N-terminal" evidence="13">
    <location>
        <begin position="11"/>
        <end position="280"/>
    </location>
</feature>
<dbReference type="InterPro" id="IPR005708">
    <property type="entry name" value="Homogentis_dOase"/>
</dbReference>
<feature type="binding site" evidence="11">
    <location>
        <position position="372"/>
    </location>
    <ligand>
        <name>homogentisate</name>
        <dbReference type="ChEBI" id="CHEBI:16169"/>
    </ligand>
</feature>
<evidence type="ECO:0000256" key="5">
    <source>
        <dbReference type="ARBA" id="ARBA00022964"/>
    </source>
</evidence>
<accession>A0A8J7PH55</accession>
<keyword evidence="7 11" id="KW-0408">Iron</keyword>
<feature type="binding site" evidence="11">
    <location>
        <position position="372"/>
    </location>
    <ligand>
        <name>Fe cation</name>
        <dbReference type="ChEBI" id="CHEBI:24875"/>
    </ligand>
</feature>
<dbReference type="InterPro" id="IPR011051">
    <property type="entry name" value="RmlC_Cupin_sf"/>
</dbReference>
<dbReference type="Pfam" id="PF04209">
    <property type="entry name" value="HgmA_C"/>
    <property type="match status" value="1"/>
</dbReference>
<dbReference type="FunFam" id="2.60.120.10:FF:000034">
    <property type="entry name" value="Homogentisate 1,2-dioxygenase"/>
    <property type="match status" value="1"/>
</dbReference>
<dbReference type="Proteomes" id="UP000664277">
    <property type="component" value="Unassembled WGS sequence"/>
</dbReference>
<evidence type="ECO:0000256" key="4">
    <source>
        <dbReference type="ARBA" id="ARBA00022878"/>
    </source>
</evidence>
<evidence type="ECO:0000256" key="1">
    <source>
        <dbReference type="ARBA" id="ARBA00001962"/>
    </source>
</evidence>
<keyword evidence="4" id="KW-0828">Tyrosine catabolism</keyword>
<dbReference type="Pfam" id="PF20510">
    <property type="entry name" value="HgmA_N"/>
    <property type="match status" value="1"/>
</dbReference>
<dbReference type="GO" id="GO:0005737">
    <property type="term" value="C:cytoplasm"/>
    <property type="evidence" value="ECO:0007669"/>
    <property type="project" value="TreeGrafter"/>
</dbReference>
<organism evidence="14 15">
    <name type="scientific">Candidatus Obscuribacter phosphatis</name>
    <dbReference type="NCBI Taxonomy" id="1906157"/>
    <lineage>
        <taxon>Bacteria</taxon>
        <taxon>Bacillati</taxon>
        <taxon>Candidatus Melainabacteria</taxon>
        <taxon>Candidatus Obscuribacterales</taxon>
        <taxon>Candidatus Obscuribacteraceae</taxon>
        <taxon>Candidatus Obscuribacter</taxon>
    </lineage>
</organism>
<keyword evidence="6 14" id="KW-0560">Oxidoreductase</keyword>
<dbReference type="GO" id="GO:0046872">
    <property type="term" value="F:metal ion binding"/>
    <property type="evidence" value="ECO:0007669"/>
    <property type="project" value="UniProtKB-KW"/>
</dbReference>
<evidence type="ECO:0000256" key="2">
    <source>
        <dbReference type="ARBA" id="ARBA00007757"/>
    </source>
</evidence>
<feature type="binding site" evidence="11">
    <location>
        <position position="351"/>
    </location>
    <ligand>
        <name>homogentisate</name>
        <dbReference type="ChEBI" id="CHEBI:16169"/>
    </ligand>
</feature>
<reference evidence="14" key="1">
    <citation type="submission" date="2021-02" db="EMBL/GenBank/DDBJ databases">
        <title>Genome-Resolved Metagenomics of a Microbial Community Performing Photosynthetic Biological Nutrient Removal.</title>
        <authorList>
            <person name="Mcdaniel E.A."/>
        </authorList>
    </citation>
    <scope>NUCLEOTIDE SEQUENCE</scope>
    <source>
        <strain evidence="14">UWPOB_OBS1</strain>
    </source>
</reference>
<keyword evidence="8" id="KW-0585">Phenylalanine catabolism</keyword>
<gene>
    <name evidence="14" type="ORF">J0M35_06915</name>
</gene>
<evidence type="ECO:0000256" key="9">
    <source>
        <dbReference type="NCBIfam" id="TIGR01015"/>
    </source>
</evidence>
<dbReference type="EC" id="1.13.11.5" evidence="9"/>
<comment type="cofactor">
    <cofactor evidence="1 11">
        <name>Fe cation</name>
        <dbReference type="ChEBI" id="CHEBI:24875"/>
    </cofactor>
</comment>
<feature type="binding site" evidence="11">
    <location>
        <position position="342"/>
    </location>
    <ligand>
        <name>Fe cation</name>
        <dbReference type="ChEBI" id="CHEBI:24875"/>
    </ligand>
</feature>
<evidence type="ECO:0000256" key="3">
    <source>
        <dbReference type="ARBA" id="ARBA00022723"/>
    </source>
</evidence>
<feature type="active site" description="Proton acceptor" evidence="10">
    <location>
        <position position="293"/>
    </location>
</feature>
<evidence type="ECO:0000259" key="13">
    <source>
        <dbReference type="Pfam" id="PF20510"/>
    </source>
</evidence>
<evidence type="ECO:0000256" key="11">
    <source>
        <dbReference type="PIRSR" id="PIRSR605708-2"/>
    </source>
</evidence>
<evidence type="ECO:0000313" key="15">
    <source>
        <dbReference type="Proteomes" id="UP000664277"/>
    </source>
</evidence>
<comment type="caution">
    <text evidence="14">The sequence shown here is derived from an EMBL/GenBank/DDBJ whole genome shotgun (WGS) entry which is preliminary data.</text>
</comment>
<evidence type="ECO:0000256" key="10">
    <source>
        <dbReference type="PIRSR" id="PIRSR605708-1"/>
    </source>
</evidence>
<dbReference type="GO" id="GO:0004411">
    <property type="term" value="F:homogentisate 1,2-dioxygenase activity"/>
    <property type="evidence" value="ECO:0007669"/>
    <property type="project" value="UniProtKB-UniRule"/>
</dbReference>